<dbReference type="EMBL" id="JANCLT010000011">
    <property type="protein sequence ID" value="MCP8970461.1"/>
    <property type="molecule type" value="Genomic_DNA"/>
</dbReference>
<sequence>MIKEKRDSVNELIAELEVVLQNPNDASNSMRIQKAIDVLKKAMTVQVGDRQITFLSNDAVDFKFYDNIRATAAVSQELPYDENKYVDTKTVAEYYGVTSETVRNWIQKNVISGHQVGPRGRYLIPREEFEYMKQRREHQKDETEQLMKDFLGKDYTENWEIEIDE</sequence>
<proteinExistence type="predicted"/>
<accession>A0AA41X7Q3</accession>
<evidence type="ECO:0000313" key="2">
    <source>
        <dbReference type="EMBL" id="MCP8970461.1"/>
    </source>
</evidence>
<dbReference type="InterPro" id="IPR041657">
    <property type="entry name" value="HTH_17"/>
</dbReference>
<dbReference type="SUPFAM" id="SSF46955">
    <property type="entry name" value="Putative DNA-binding domain"/>
    <property type="match status" value="1"/>
</dbReference>
<dbReference type="Proteomes" id="UP001156102">
    <property type="component" value="Unassembled WGS sequence"/>
</dbReference>
<protein>
    <submittedName>
        <fullName evidence="2">Helix-turn-helix domain-containing protein</fullName>
    </submittedName>
</protein>
<comment type="caution">
    <text evidence="2">The sequence shown here is derived from an EMBL/GenBank/DDBJ whole genome shotgun (WGS) entry which is preliminary data.</text>
</comment>
<keyword evidence="3" id="KW-1185">Reference proteome</keyword>
<dbReference type="GO" id="GO:0003677">
    <property type="term" value="F:DNA binding"/>
    <property type="evidence" value="ECO:0007669"/>
    <property type="project" value="InterPro"/>
</dbReference>
<gene>
    <name evidence="2" type="ORF">NK662_18240</name>
</gene>
<dbReference type="InterPro" id="IPR009061">
    <property type="entry name" value="DNA-bd_dom_put_sf"/>
</dbReference>
<evidence type="ECO:0000313" key="3">
    <source>
        <dbReference type="Proteomes" id="UP001156102"/>
    </source>
</evidence>
<dbReference type="InterPro" id="IPR010093">
    <property type="entry name" value="SinI_DNA-bd"/>
</dbReference>
<dbReference type="RefSeq" id="WP_254760377.1">
    <property type="nucleotide sequence ID" value="NZ_JANCLT010000011.1"/>
</dbReference>
<organism evidence="2 3">
    <name type="scientific">Ectobacillus ponti</name>
    <dbReference type="NCBI Taxonomy" id="2961894"/>
    <lineage>
        <taxon>Bacteria</taxon>
        <taxon>Bacillati</taxon>
        <taxon>Bacillota</taxon>
        <taxon>Bacilli</taxon>
        <taxon>Bacillales</taxon>
        <taxon>Bacillaceae</taxon>
        <taxon>Ectobacillus</taxon>
    </lineage>
</organism>
<dbReference type="AlphaFoldDB" id="A0AA41X7Q3"/>
<evidence type="ECO:0000259" key="1">
    <source>
        <dbReference type="Pfam" id="PF12728"/>
    </source>
</evidence>
<name>A0AA41X7Q3_9BACI</name>
<dbReference type="NCBIfam" id="TIGR01764">
    <property type="entry name" value="excise"/>
    <property type="match status" value="1"/>
</dbReference>
<dbReference type="Gene3D" id="1.10.1660.10">
    <property type="match status" value="1"/>
</dbReference>
<reference evidence="2" key="1">
    <citation type="submission" date="2022-07" db="EMBL/GenBank/DDBJ databases">
        <authorList>
            <person name="Li W.-J."/>
            <person name="Deng Q.-Q."/>
        </authorList>
    </citation>
    <scope>NUCLEOTIDE SEQUENCE</scope>
    <source>
        <strain evidence="2">SYSU M60031</strain>
    </source>
</reference>
<feature type="domain" description="Helix-turn-helix" evidence="1">
    <location>
        <begin position="85"/>
        <end position="136"/>
    </location>
</feature>
<dbReference type="Pfam" id="PF12728">
    <property type="entry name" value="HTH_17"/>
    <property type="match status" value="1"/>
</dbReference>